<evidence type="ECO:0000256" key="1">
    <source>
        <dbReference type="ARBA" id="ARBA00004141"/>
    </source>
</evidence>
<dbReference type="AlphaFoldDB" id="A0A8J7PGE2"/>
<proteinExistence type="inferred from homology"/>
<evidence type="ECO:0000313" key="7">
    <source>
        <dbReference type="EMBL" id="MBN8660998.1"/>
    </source>
</evidence>
<organism evidence="7 8">
    <name type="scientific">Candidatus Obscuribacter phosphatis</name>
    <dbReference type="NCBI Taxonomy" id="1906157"/>
    <lineage>
        <taxon>Bacteria</taxon>
        <taxon>Bacillati</taxon>
        <taxon>Candidatus Melainabacteria</taxon>
        <taxon>Candidatus Obscuribacterales</taxon>
        <taxon>Candidatus Obscuribacteraceae</taxon>
        <taxon>Candidatus Obscuribacter</taxon>
    </lineage>
</organism>
<feature type="transmembrane region" description="Helical" evidence="6">
    <location>
        <begin position="196"/>
        <end position="219"/>
    </location>
</feature>
<comment type="caution">
    <text evidence="7">The sequence shown here is derived from an EMBL/GenBank/DDBJ whole genome shotgun (WGS) entry which is preliminary data.</text>
</comment>
<dbReference type="EMBL" id="JAFLCK010000015">
    <property type="protein sequence ID" value="MBN8660998.1"/>
    <property type="molecule type" value="Genomic_DNA"/>
</dbReference>
<dbReference type="InterPro" id="IPR002781">
    <property type="entry name" value="TM_pro_TauE-like"/>
</dbReference>
<comment type="similarity">
    <text evidence="2 6">Belongs to the 4-toluene sulfonate uptake permease (TSUP) (TC 2.A.102) family.</text>
</comment>
<dbReference type="Proteomes" id="UP000664277">
    <property type="component" value="Unassembled WGS sequence"/>
</dbReference>
<feature type="transmembrane region" description="Helical" evidence="6">
    <location>
        <begin position="35"/>
        <end position="61"/>
    </location>
</feature>
<evidence type="ECO:0000256" key="2">
    <source>
        <dbReference type="ARBA" id="ARBA00009142"/>
    </source>
</evidence>
<evidence type="ECO:0000313" key="8">
    <source>
        <dbReference type="Proteomes" id="UP000664277"/>
    </source>
</evidence>
<keyword evidence="4 6" id="KW-1133">Transmembrane helix</keyword>
<evidence type="ECO:0000256" key="4">
    <source>
        <dbReference type="ARBA" id="ARBA00022989"/>
    </source>
</evidence>
<dbReference type="PANTHER" id="PTHR43701:SF2">
    <property type="entry name" value="MEMBRANE TRANSPORTER PROTEIN YJNA-RELATED"/>
    <property type="match status" value="1"/>
</dbReference>
<gene>
    <name evidence="7" type="ORF">J0M35_11570</name>
</gene>
<feature type="transmembrane region" description="Helical" evidence="6">
    <location>
        <begin position="73"/>
        <end position="94"/>
    </location>
</feature>
<keyword evidence="3 6" id="KW-0812">Transmembrane</keyword>
<dbReference type="InterPro" id="IPR051598">
    <property type="entry name" value="TSUP/Inactive_protease-like"/>
</dbReference>
<sequence>MIQLLASCLIGLGTGLMAGTFGVGGGIVATPLLKVFMGFSAQVAIGTTLALILPTSLTGAINYYRQNLIDYKLALKLALPSVLAATGGAALTGSVSAKQLMLSFSGLIILAALDLLFGYSDGLKARRAKKAVSLTNESSQAESESRSDREIYISPTLSRALPVGLLAGFLSGFFGVGGGFIMIPIFLALFNMPLKMALGTSLLTVSLISIPGIITHAWLGHVRFDTVAMLVCGAVPGSYLGSKIAIMVKDKLLKKGFGLLMLLMAGQMIYSELQM</sequence>
<keyword evidence="6" id="KW-1003">Cell membrane</keyword>
<keyword evidence="5 6" id="KW-0472">Membrane</keyword>
<dbReference type="GO" id="GO:0005886">
    <property type="term" value="C:plasma membrane"/>
    <property type="evidence" value="ECO:0007669"/>
    <property type="project" value="UniProtKB-SubCell"/>
</dbReference>
<comment type="subcellular location">
    <subcellularLocation>
        <location evidence="6">Cell membrane</location>
        <topology evidence="6">Multi-pass membrane protein</topology>
    </subcellularLocation>
    <subcellularLocation>
        <location evidence="1">Membrane</location>
        <topology evidence="1">Multi-pass membrane protein</topology>
    </subcellularLocation>
</comment>
<feature type="transmembrane region" description="Helical" evidence="6">
    <location>
        <begin position="100"/>
        <end position="120"/>
    </location>
</feature>
<protein>
    <recommendedName>
        <fullName evidence="6">Probable membrane transporter protein</fullName>
    </recommendedName>
</protein>
<evidence type="ECO:0000256" key="3">
    <source>
        <dbReference type="ARBA" id="ARBA00022692"/>
    </source>
</evidence>
<evidence type="ECO:0000256" key="6">
    <source>
        <dbReference type="RuleBase" id="RU363041"/>
    </source>
</evidence>
<accession>A0A8J7PGE2</accession>
<dbReference type="PANTHER" id="PTHR43701">
    <property type="entry name" value="MEMBRANE TRANSPORTER PROTEIN MJ0441-RELATED"/>
    <property type="match status" value="1"/>
</dbReference>
<name>A0A8J7PGE2_9BACT</name>
<reference evidence="7" key="1">
    <citation type="submission" date="2021-02" db="EMBL/GenBank/DDBJ databases">
        <title>Genome-Resolved Metagenomics of a Microbial Community Performing Photosynthetic Biological Nutrient Removal.</title>
        <authorList>
            <person name="Mcdaniel E.A."/>
        </authorList>
    </citation>
    <scope>NUCLEOTIDE SEQUENCE</scope>
    <source>
        <strain evidence="7">UWPOB_OBS1</strain>
    </source>
</reference>
<feature type="transmembrane region" description="Helical" evidence="6">
    <location>
        <begin position="163"/>
        <end position="190"/>
    </location>
</feature>
<evidence type="ECO:0000256" key="5">
    <source>
        <dbReference type="ARBA" id="ARBA00023136"/>
    </source>
</evidence>
<dbReference type="Pfam" id="PF01925">
    <property type="entry name" value="TauE"/>
    <property type="match status" value="1"/>
</dbReference>